<dbReference type="HOGENOM" id="CLU_2987425_0_0_11"/>
<accession>A7A3K2</accession>
<evidence type="ECO:0000256" key="1">
    <source>
        <dbReference type="SAM" id="MobiDB-lite"/>
    </source>
</evidence>
<gene>
    <name evidence="2" type="ORF">BIFADO_00394</name>
</gene>
<evidence type="ECO:0000313" key="2">
    <source>
        <dbReference type="EMBL" id="EDN83485.1"/>
    </source>
</evidence>
<dbReference type="EMBL" id="AAXD02000018">
    <property type="protein sequence ID" value="EDN83485.1"/>
    <property type="molecule type" value="Genomic_DNA"/>
</dbReference>
<feature type="compositionally biased region" description="Basic residues" evidence="1">
    <location>
        <begin position="13"/>
        <end position="26"/>
    </location>
</feature>
<dbReference type="Proteomes" id="UP000003773">
    <property type="component" value="Unassembled WGS sequence"/>
</dbReference>
<comment type="caution">
    <text evidence="2">The sequence shown here is derived from an EMBL/GenBank/DDBJ whole genome shotgun (WGS) entry which is preliminary data.</text>
</comment>
<protein>
    <submittedName>
        <fullName evidence="2">Uncharacterized protein</fullName>
    </submittedName>
</protein>
<reference evidence="2 3" key="2">
    <citation type="submission" date="2007-05" db="EMBL/GenBank/DDBJ databases">
        <title>Draft genome sequence of Bifidobacterium adolescentis (L2-32).</title>
        <authorList>
            <person name="Sudarsanam P."/>
            <person name="Ley R."/>
            <person name="Guruge J."/>
            <person name="Turnbaugh P.J."/>
            <person name="Mahowald M."/>
            <person name="Liep D."/>
            <person name="Gordon J."/>
        </authorList>
    </citation>
    <scope>NUCLEOTIDE SEQUENCE [LARGE SCALE GENOMIC DNA]</scope>
    <source>
        <strain evidence="2 3">L2-32</strain>
    </source>
</reference>
<reference evidence="2 3" key="1">
    <citation type="submission" date="2007-04" db="EMBL/GenBank/DDBJ databases">
        <authorList>
            <person name="Fulton L."/>
            <person name="Clifton S."/>
            <person name="Fulton B."/>
            <person name="Xu J."/>
            <person name="Minx P."/>
            <person name="Pepin K.H."/>
            <person name="Johnson M."/>
            <person name="Thiruvilangam P."/>
            <person name="Bhonagiri V."/>
            <person name="Nash W.E."/>
            <person name="Mardis E.R."/>
            <person name="Wilson R.K."/>
        </authorList>
    </citation>
    <scope>NUCLEOTIDE SEQUENCE [LARGE SCALE GENOMIC DNA]</scope>
    <source>
        <strain evidence="2 3">L2-32</strain>
    </source>
</reference>
<dbReference type="AlphaFoldDB" id="A7A3K2"/>
<name>A7A3K2_BIFAD</name>
<proteinExistence type="predicted"/>
<feature type="region of interest" description="Disordered" evidence="1">
    <location>
        <begin position="13"/>
        <end position="35"/>
    </location>
</feature>
<organism evidence="2 3">
    <name type="scientific">Bifidobacterium adolescentis L2-32</name>
    <dbReference type="NCBI Taxonomy" id="411481"/>
    <lineage>
        <taxon>Bacteria</taxon>
        <taxon>Bacillati</taxon>
        <taxon>Actinomycetota</taxon>
        <taxon>Actinomycetes</taxon>
        <taxon>Bifidobacteriales</taxon>
        <taxon>Bifidobacteriaceae</taxon>
        <taxon>Bifidobacterium</taxon>
    </lineage>
</organism>
<sequence>MRKARKACLRLRRRQSRIKQNRHPRKASTGESNMGVRRDCQSQLFNCESSITIGQSQ</sequence>
<evidence type="ECO:0000313" key="3">
    <source>
        <dbReference type="Proteomes" id="UP000003773"/>
    </source>
</evidence>